<dbReference type="NCBIfam" id="TIGR03584">
    <property type="entry name" value="PseF"/>
    <property type="match status" value="1"/>
</dbReference>
<dbReference type="InterPro" id="IPR020039">
    <property type="entry name" value="PseF"/>
</dbReference>
<sequence>MRIAVIPARGGSKRIPRKNIKPFYGVPMIARTIASALQSGLFEHVVVSTDDTEILETAREAGAETPFVRPAHLADDLTPTVPVIAHAVQACRDLGWPVEHACCIYPCVPLLSGDDMERALRLCLERDADFVYPVTEYAHPIQRAMRRLDSGQMAFFSPEHEMTRTQDLEKSYHDAGQFYWGKASAWLAHKKMHTAGLGLPIPHWRVVDIDSEDDWRRAELIYQALGSGAPR</sequence>
<dbReference type="RefSeq" id="WP_243306857.1">
    <property type="nucleotide sequence ID" value="NZ_JALGBI010000001.1"/>
</dbReference>
<dbReference type="Gene3D" id="3.90.550.10">
    <property type="entry name" value="Spore Coat Polysaccharide Biosynthesis Protein SpsA, Chain A"/>
    <property type="match status" value="1"/>
</dbReference>
<gene>
    <name evidence="1" type="primary">pseF</name>
    <name evidence="1" type="ORF">MMF98_13725</name>
</gene>
<keyword evidence="1" id="KW-0548">Nucleotidyltransferase</keyword>
<keyword evidence="2" id="KW-1185">Reference proteome</keyword>
<reference evidence="1" key="1">
    <citation type="submission" date="2022-03" db="EMBL/GenBank/DDBJ databases">
        <authorList>
            <person name="Woo C.Y."/>
        </authorList>
    </citation>
    <scope>NUCLEOTIDE SEQUENCE</scope>
    <source>
        <strain evidence="1">CYS-02</strain>
    </source>
</reference>
<comment type="caution">
    <text evidence="1">The sequence shown here is derived from an EMBL/GenBank/DDBJ whole genome shotgun (WGS) entry which is preliminary data.</text>
</comment>
<accession>A0A9X2ANX9</accession>
<dbReference type="PANTHER" id="PTHR21485:SF6">
    <property type="entry name" value="N-ACYLNEURAMINATE CYTIDYLYLTRANSFERASE-RELATED"/>
    <property type="match status" value="1"/>
</dbReference>
<dbReference type="Pfam" id="PF02348">
    <property type="entry name" value="CTP_transf_3"/>
    <property type="match status" value="1"/>
</dbReference>
<dbReference type="Proteomes" id="UP001139447">
    <property type="component" value="Unassembled WGS sequence"/>
</dbReference>
<dbReference type="EMBL" id="JALGBI010000001">
    <property type="protein sequence ID" value="MCJ0764270.1"/>
    <property type="molecule type" value="Genomic_DNA"/>
</dbReference>
<evidence type="ECO:0000313" key="2">
    <source>
        <dbReference type="Proteomes" id="UP001139447"/>
    </source>
</evidence>
<proteinExistence type="predicted"/>
<keyword evidence="1" id="KW-0808">Transferase</keyword>
<name>A0A9X2ANX9_9BURK</name>
<dbReference type="PANTHER" id="PTHR21485">
    <property type="entry name" value="HAD SUPERFAMILY MEMBERS CMAS AND KDSC"/>
    <property type="match status" value="1"/>
</dbReference>
<organism evidence="1 2">
    <name type="scientific">Variovorax terrae</name>
    <dbReference type="NCBI Taxonomy" id="2923278"/>
    <lineage>
        <taxon>Bacteria</taxon>
        <taxon>Pseudomonadati</taxon>
        <taxon>Pseudomonadota</taxon>
        <taxon>Betaproteobacteria</taxon>
        <taxon>Burkholderiales</taxon>
        <taxon>Comamonadaceae</taxon>
        <taxon>Variovorax</taxon>
    </lineage>
</organism>
<protein>
    <submittedName>
        <fullName evidence="1">Pseudaminic acid cytidylyltransferase</fullName>
        <ecNumber evidence="1">2.7.7.81</ecNumber>
    </submittedName>
</protein>
<dbReference type="SUPFAM" id="SSF53448">
    <property type="entry name" value="Nucleotide-diphospho-sugar transferases"/>
    <property type="match status" value="1"/>
</dbReference>
<dbReference type="EC" id="2.7.7.81" evidence="1"/>
<dbReference type="InterPro" id="IPR029044">
    <property type="entry name" value="Nucleotide-diphossugar_trans"/>
</dbReference>
<dbReference type="AlphaFoldDB" id="A0A9X2ANX9"/>
<dbReference type="GO" id="GO:0008781">
    <property type="term" value="F:N-acylneuraminate cytidylyltransferase activity"/>
    <property type="evidence" value="ECO:0007669"/>
    <property type="project" value="TreeGrafter"/>
</dbReference>
<evidence type="ECO:0000313" key="1">
    <source>
        <dbReference type="EMBL" id="MCJ0764270.1"/>
    </source>
</evidence>
<dbReference type="InterPro" id="IPR050793">
    <property type="entry name" value="CMP-NeuNAc_synthase"/>
</dbReference>
<dbReference type="InterPro" id="IPR003329">
    <property type="entry name" value="Cytidylyl_trans"/>
</dbReference>
<dbReference type="CDD" id="cd02513">
    <property type="entry name" value="CMP-NeuAc_Synthase"/>
    <property type="match status" value="1"/>
</dbReference>